<protein>
    <submittedName>
        <fullName evidence="1">Uncharacterized protein</fullName>
    </submittedName>
</protein>
<name>A0A834F8K7_ORYME</name>
<organism evidence="1 2">
    <name type="scientific">Oryzias melastigma</name>
    <name type="common">Marine medaka</name>
    <dbReference type="NCBI Taxonomy" id="30732"/>
    <lineage>
        <taxon>Eukaryota</taxon>
        <taxon>Metazoa</taxon>
        <taxon>Chordata</taxon>
        <taxon>Craniata</taxon>
        <taxon>Vertebrata</taxon>
        <taxon>Euteleostomi</taxon>
        <taxon>Actinopterygii</taxon>
        <taxon>Neopterygii</taxon>
        <taxon>Teleostei</taxon>
        <taxon>Neoteleostei</taxon>
        <taxon>Acanthomorphata</taxon>
        <taxon>Ovalentaria</taxon>
        <taxon>Atherinomorphae</taxon>
        <taxon>Beloniformes</taxon>
        <taxon>Adrianichthyidae</taxon>
        <taxon>Oryziinae</taxon>
        <taxon>Oryzias</taxon>
    </lineage>
</organism>
<sequence length="103" mass="11911">MGKNKLILNKDDAVFIIFFTVCLWREIPLICNKSGIYCRSKNQETLQNPRRNLCCDSEIEALMANERRKEGTTLWPGLWFQRDADTFTFSLHNKMGGGLVTHT</sequence>
<gene>
    <name evidence="1" type="ORF">FQA47_011597</name>
</gene>
<dbReference type="AlphaFoldDB" id="A0A834F8K7"/>
<dbReference type="Proteomes" id="UP000646548">
    <property type="component" value="Unassembled WGS sequence"/>
</dbReference>
<comment type="caution">
    <text evidence="1">The sequence shown here is derived from an EMBL/GenBank/DDBJ whole genome shotgun (WGS) entry which is preliminary data.</text>
</comment>
<proteinExistence type="predicted"/>
<reference evidence="1" key="1">
    <citation type="journal article" name="BMC Genomics">
        <title>Long-read sequencing and de novo genome assembly of marine medaka (Oryzias melastigma).</title>
        <authorList>
            <person name="Liang P."/>
            <person name="Saqib H.S.A."/>
            <person name="Ni X."/>
            <person name="Shen Y."/>
        </authorList>
    </citation>
    <scope>NUCLEOTIDE SEQUENCE</scope>
    <source>
        <strain evidence="1">Bigg-433</strain>
    </source>
</reference>
<dbReference type="EMBL" id="WKFB01000268">
    <property type="protein sequence ID" value="KAF6729005.1"/>
    <property type="molecule type" value="Genomic_DNA"/>
</dbReference>
<accession>A0A834F8K7</accession>
<evidence type="ECO:0000313" key="1">
    <source>
        <dbReference type="EMBL" id="KAF6729005.1"/>
    </source>
</evidence>
<evidence type="ECO:0000313" key="2">
    <source>
        <dbReference type="Proteomes" id="UP000646548"/>
    </source>
</evidence>